<feature type="transmembrane region" description="Helical" evidence="1">
    <location>
        <begin position="46"/>
        <end position="63"/>
    </location>
</feature>
<dbReference type="Proteomes" id="UP001596425">
    <property type="component" value="Unassembled WGS sequence"/>
</dbReference>
<keyword evidence="1" id="KW-0812">Transmembrane</keyword>
<name>A0ABW1YNU4_9GAMM</name>
<evidence type="ECO:0000313" key="3">
    <source>
        <dbReference type="Proteomes" id="UP001596425"/>
    </source>
</evidence>
<comment type="caution">
    <text evidence="2">The sequence shown here is derived from an EMBL/GenBank/DDBJ whole genome shotgun (WGS) entry which is preliminary data.</text>
</comment>
<evidence type="ECO:0000313" key="2">
    <source>
        <dbReference type="EMBL" id="MFC6634073.1"/>
    </source>
</evidence>
<keyword evidence="3" id="KW-1185">Reference proteome</keyword>
<organism evidence="2 3">
    <name type="scientific">Microbulbifer taiwanensis</name>
    <dbReference type="NCBI Taxonomy" id="986746"/>
    <lineage>
        <taxon>Bacteria</taxon>
        <taxon>Pseudomonadati</taxon>
        <taxon>Pseudomonadota</taxon>
        <taxon>Gammaproteobacteria</taxon>
        <taxon>Cellvibrionales</taxon>
        <taxon>Microbulbiferaceae</taxon>
        <taxon>Microbulbifer</taxon>
    </lineage>
</organism>
<proteinExistence type="predicted"/>
<keyword evidence="1" id="KW-1133">Transmembrane helix</keyword>
<evidence type="ECO:0000256" key="1">
    <source>
        <dbReference type="SAM" id="Phobius"/>
    </source>
</evidence>
<accession>A0ABW1YNU4</accession>
<keyword evidence="1" id="KW-0472">Membrane</keyword>
<protein>
    <recommendedName>
        <fullName evidence="4">ABC transporter permease</fullName>
    </recommendedName>
</protein>
<dbReference type="EMBL" id="JBHSVR010000001">
    <property type="protein sequence ID" value="MFC6634073.1"/>
    <property type="molecule type" value="Genomic_DNA"/>
</dbReference>
<feature type="transmembrane region" description="Helical" evidence="1">
    <location>
        <begin position="5"/>
        <end position="26"/>
    </location>
</feature>
<dbReference type="RefSeq" id="WP_193190166.1">
    <property type="nucleotide sequence ID" value="NZ_JACZFR010000012.1"/>
</dbReference>
<reference evidence="3" key="1">
    <citation type="journal article" date="2019" name="Int. J. Syst. Evol. Microbiol.">
        <title>The Global Catalogue of Microorganisms (GCM) 10K type strain sequencing project: providing services to taxonomists for standard genome sequencing and annotation.</title>
        <authorList>
            <consortium name="The Broad Institute Genomics Platform"/>
            <consortium name="The Broad Institute Genome Sequencing Center for Infectious Disease"/>
            <person name="Wu L."/>
            <person name="Ma J."/>
        </authorList>
    </citation>
    <scope>NUCLEOTIDE SEQUENCE [LARGE SCALE GENOMIC DNA]</scope>
    <source>
        <strain evidence="3">CGMCC 1.13718</strain>
    </source>
</reference>
<evidence type="ECO:0008006" key="4">
    <source>
        <dbReference type="Google" id="ProtNLM"/>
    </source>
</evidence>
<gene>
    <name evidence="2" type="ORF">ACFQBM_12305</name>
</gene>
<sequence length="87" mass="9836">MRRFLYRFVAGLSAMVTLFIFLLGPMYLFRIYHGIGLDAKGPDGEIWYLVVGGGIGAGMARLVHHWLFCSIGGYSEYQESKAWGREN</sequence>